<protein>
    <recommendedName>
        <fullName evidence="2">Secretion system C-terminal sorting domain-containing protein</fullName>
    </recommendedName>
</protein>
<keyword evidence="1" id="KW-0732">Signal</keyword>
<dbReference type="Proteomes" id="UP000770785">
    <property type="component" value="Unassembled WGS sequence"/>
</dbReference>
<evidence type="ECO:0000313" key="4">
    <source>
        <dbReference type="Proteomes" id="UP000770785"/>
    </source>
</evidence>
<dbReference type="InterPro" id="IPR026444">
    <property type="entry name" value="Secre_tail"/>
</dbReference>
<sequence length="578" mass="60280">MVRKFNLFTLTLFACLVLQTQITAQTLVPVTDADLTAESDVTWTAGNEYVLNGLVFLETGGKLTIEAGTVIRGAAQGNITNGDLASTLIISRGAQIFANGTAEAPIIFTAESDDLNSPDDLEARDRQLWGGLIILGSATIASPGGQNNIEGIKATEDRTEYGGTDDDDNSGVLNYVSIRHGGAALAPGDEINGLTLGGVGSGTTIDYVEVYANFDDGIEWFGGTVKVNHAATAFCGDDGFDYDLGWRGGGQYWFSLQSGAQNTGRAGEHDGADPDGQAPFSNPTIVNATYVGIGQDAVAVGGEAGDGNNDGLAYAVYFRDNAGGTYANSIFYDFNSAAIAIEDRTDNTEDDTYARLLAGDLTLQNNYFFNFGRGTGTAADIFVAIDQGGAIVPASSAEFVSRLVAAGNVVADPEFNNDDRDGGAFDPRPSAFSPAANAGSSFAIAGYDTTNYVGAFAPGNGDENGNWLMGWSAITETGAVFDFLNGVGQITTNGMALDAPAPNPASDLTTINYELPRRAEVTISILDVLGRNQGQFTTTALGGSNSFPVDVSNLPNGTYVVLLEAAGGRLAQKLVVRR</sequence>
<evidence type="ECO:0000256" key="1">
    <source>
        <dbReference type="SAM" id="SignalP"/>
    </source>
</evidence>
<feature type="chain" id="PRO_5045106686" description="Secretion system C-terminal sorting domain-containing protein" evidence="1">
    <location>
        <begin position="25"/>
        <end position="578"/>
    </location>
</feature>
<reference evidence="3 4" key="1">
    <citation type="submission" date="2020-03" db="EMBL/GenBank/DDBJ databases">
        <title>Genomic Encyclopedia of Type Strains, Phase IV (KMG-IV): sequencing the most valuable type-strain genomes for metagenomic binning, comparative biology and taxonomic classification.</title>
        <authorList>
            <person name="Goeker M."/>
        </authorList>
    </citation>
    <scope>NUCLEOTIDE SEQUENCE [LARGE SCALE GENOMIC DNA]</scope>
    <source>
        <strain evidence="3 4">DSM 105096</strain>
    </source>
</reference>
<dbReference type="PANTHER" id="PTHR41339:SF1">
    <property type="entry name" value="SECRETED PROTEIN"/>
    <property type="match status" value="1"/>
</dbReference>
<evidence type="ECO:0000313" key="3">
    <source>
        <dbReference type="EMBL" id="NJC26351.1"/>
    </source>
</evidence>
<evidence type="ECO:0000259" key="2">
    <source>
        <dbReference type="Pfam" id="PF18962"/>
    </source>
</evidence>
<dbReference type="NCBIfam" id="TIGR04183">
    <property type="entry name" value="Por_Secre_tail"/>
    <property type="match status" value="1"/>
</dbReference>
<keyword evidence="4" id="KW-1185">Reference proteome</keyword>
<gene>
    <name evidence="3" type="ORF">GGR27_001850</name>
</gene>
<dbReference type="EMBL" id="JAATJH010000002">
    <property type="protein sequence ID" value="NJC26351.1"/>
    <property type="molecule type" value="Genomic_DNA"/>
</dbReference>
<name>A0ABX0XAR7_9BACT</name>
<organism evidence="3 4">
    <name type="scientific">Neolewinella antarctica</name>
    <dbReference type="NCBI Taxonomy" id="442734"/>
    <lineage>
        <taxon>Bacteria</taxon>
        <taxon>Pseudomonadati</taxon>
        <taxon>Bacteroidota</taxon>
        <taxon>Saprospiria</taxon>
        <taxon>Saprospirales</taxon>
        <taxon>Lewinellaceae</taxon>
        <taxon>Neolewinella</taxon>
    </lineage>
</organism>
<accession>A0ABX0XAR7</accession>
<feature type="domain" description="Secretion system C-terminal sorting" evidence="2">
    <location>
        <begin position="502"/>
        <end position="576"/>
    </location>
</feature>
<feature type="signal peptide" evidence="1">
    <location>
        <begin position="1"/>
        <end position="24"/>
    </location>
</feature>
<dbReference type="RefSeq" id="WP_168037100.1">
    <property type="nucleotide sequence ID" value="NZ_JAATJH010000002.1"/>
</dbReference>
<dbReference type="PROSITE" id="PS51257">
    <property type="entry name" value="PROKAR_LIPOPROTEIN"/>
    <property type="match status" value="1"/>
</dbReference>
<comment type="caution">
    <text evidence="3">The sequence shown here is derived from an EMBL/GenBank/DDBJ whole genome shotgun (WGS) entry which is preliminary data.</text>
</comment>
<proteinExistence type="predicted"/>
<dbReference type="PANTHER" id="PTHR41339">
    <property type="entry name" value="LIPL48"/>
    <property type="match status" value="1"/>
</dbReference>
<dbReference type="Pfam" id="PF18962">
    <property type="entry name" value="Por_Secre_tail"/>
    <property type="match status" value="1"/>
</dbReference>